<gene>
    <name evidence="1" type="ORF">SAMN05444001_11315</name>
</gene>
<sequence>MINLGVDVGNFYVKLILTVCKKELLPVNTSFVLNLYCYLNCLKAFPNMSVMSPAIMLSSER</sequence>
<comment type="caution">
    <text evidence="1">The sequence shown here is derived from an EMBL/GenBank/DDBJ whole genome shotgun (WGS) entry which is preliminary data.</text>
</comment>
<keyword evidence="2" id="KW-1185">Reference proteome</keyword>
<reference evidence="1 2" key="1">
    <citation type="submission" date="2016-10" db="EMBL/GenBank/DDBJ databases">
        <authorList>
            <person name="Varghese N."/>
            <person name="Submissions S."/>
        </authorList>
    </citation>
    <scope>NUCLEOTIDE SEQUENCE [LARGE SCALE GENOMIC DNA]</scope>
    <source>
        <strain evidence="1 2">DSM 29073</strain>
    </source>
</reference>
<evidence type="ECO:0000313" key="1">
    <source>
        <dbReference type="EMBL" id="SEG04144.1"/>
    </source>
</evidence>
<accession>A0A8G2BXI1</accession>
<organism evidence="1 2">
    <name type="scientific">Parabacteroides chinchillae</name>
    <dbReference type="NCBI Taxonomy" id="871327"/>
    <lineage>
        <taxon>Bacteria</taxon>
        <taxon>Pseudomonadati</taxon>
        <taxon>Bacteroidota</taxon>
        <taxon>Bacteroidia</taxon>
        <taxon>Bacteroidales</taxon>
        <taxon>Tannerellaceae</taxon>
        <taxon>Parabacteroides</taxon>
    </lineage>
</organism>
<dbReference type="AlphaFoldDB" id="A0A8G2BXI1"/>
<dbReference type="Proteomes" id="UP000236725">
    <property type="component" value="Unassembled WGS sequence"/>
</dbReference>
<protein>
    <submittedName>
        <fullName evidence="1">Uncharacterized protein</fullName>
    </submittedName>
</protein>
<evidence type="ECO:0000313" key="2">
    <source>
        <dbReference type="Proteomes" id="UP000236725"/>
    </source>
</evidence>
<dbReference type="EMBL" id="FNVS01000013">
    <property type="protein sequence ID" value="SEG04144.1"/>
    <property type="molecule type" value="Genomic_DNA"/>
</dbReference>
<name>A0A8G2BXI1_9BACT</name>
<proteinExistence type="predicted"/>